<dbReference type="RefSeq" id="WP_377612684.1">
    <property type="nucleotide sequence ID" value="NZ_JAHVDN010000002.1"/>
</dbReference>
<proteinExistence type="predicted"/>
<evidence type="ECO:0000313" key="4">
    <source>
        <dbReference type="Proteomes" id="UP001597560"/>
    </source>
</evidence>
<feature type="transmembrane region" description="Helical" evidence="1">
    <location>
        <begin position="12"/>
        <end position="29"/>
    </location>
</feature>
<dbReference type="Proteomes" id="UP001597560">
    <property type="component" value="Unassembled WGS sequence"/>
</dbReference>
<keyword evidence="1" id="KW-1133">Transmembrane helix</keyword>
<sequence length="125" mass="13204">MKFISRRVHAMLDYIVGILLILAPTLLGFSHIPGAKYSAIIAGVLVLGMALLTRHEGGVAKVIPMSTHLVMDVILGILLALSPWLLNFSDQVFLPHLIVGVFSIIAGLCTVPASQHGVAQGGVLS</sequence>
<keyword evidence="4" id="KW-1185">Reference proteome</keyword>
<protein>
    <submittedName>
        <fullName evidence="3">SPW repeat protein</fullName>
    </submittedName>
</protein>
<feature type="transmembrane region" description="Helical" evidence="1">
    <location>
        <begin position="65"/>
        <end position="86"/>
    </location>
</feature>
<gene>
    <name evidence="3" type="ORF">ACFS6J_21915</name>
</gene>
<dbReference type="Pfam" id="PF03779">
    <property type="entry name" value="SPW"/>
    <property type="match status" value="1"/>
</dbReference>
<feature type="transmembrane region" description="Helical" evidence="1">
    <location>
        <begin position="92"/>
        <end position="111"/>
    </location>
</feature>
<evidence type="ECO:0000256" key="1">
    <source>
        <dbReference type="SAM" id="Phobius"/>
    </source>
</evidence>
<dbReference type="EMBL" id="JBHUPA010000016">
    <property type="protein sequence ID" value="MFD2964472.1"/>
    <property type="molecule type" value="Genomic_DNA"/>
</dbReference>
<feature type="transmembrane region" description="Helical" evidence="1">
    <location>
        <begin position="35"/>
        <end position="53"/>
    </location>
</feature>
<reference evidence="4" key="1">
    <citation type="journal article" date="2019" name="Int. J. Syst. Evol. Microbiol.">
        <title>The Global Catalogue of Microorganisms (GCM) 10K type strain sequencing project: providing services to taxonomists for standard genome sequencing and annotation.</title>
        <authorList>
            <consortium name="The Broad Institute Genomics Platform"/>
            <consortium name="The Broad Institute Genome Sequencing Center for Infectious Disease"/>
            <person name="Wu L."/>
            <person name="Ma J."/>
        </authorList>
    </citation>
    <scope>NUCLEOTIDE SEQUENCE [LARGE SCALE GENOMIC DNA]</scope>
    <source>
        <strain evidence="4">KCTC 23098</strain>
    </source>
</reference>
<evidence type="ECO:0000259" key="2">
    <source>
        <dbReference type="Pfam" id="PF03779"/>
    </source>
</evidence>
<evidence type="ECO:0000313" key="3">
    <source>
        <dbReference type="EMBL" id="MFD2964472.1"/>
    </source>
</evidence>
<comment type="caution">
    <text evidence="3">The sequence shown here is derived from an EMBL/GenBank/DDBJ whole genome shotgun (WGS) entry which is preliminary data.</text>
</comment>
<accession>A0ABW6B6C7</accession>
<organism evidence="3 4">
    <name type="scientific">Olivibacter jilunii</name>
    <dbReference type="NCBI Taxonomy" id="985016"/>
    <lineage>
        <taxon>Bacteria</taxon>
        <taxon>Pseudomonadati</taxon>
        <taxon>Bacteroidota</taxon>
        <taxon>Sphingobacteriia</taxon>
        <taxon>Sphingobacteriales</taxon>
        <taxon>Sphingobacteriaceae</taxon>
        <taxon>Olivibacter</taxon>
    </lineage>
</organism>
<keyword evidence="1" id="KW-0472">Membrane</keyword>
<dbReference type="InterPro" id="IPR005530">
    <property type="entry name" value="SPW"/>
</dbReference>
<name>A0ABW6B6C7_9SPHI</name>
<keyword evidence="1" id="KW-0812">Transmembrane</keyword>
<feature type="domain" description="SPW repeat-containing integral membrane" evidence="2">
    <location>
        <begin position="9"/>
        <end position="108"/>
    </location>
</feature>